<dbReference type="InterPro" id="IPR051313">
    <property type="entry name" value="Bact_iron-sidero_bind"/>
</dbReference>
<dbReference type="Pfam" id="PF01497">
    <property type="entry name" value="Peripla_BP_2"/>
    <property type="match status" value="1"/>
</dbReference>
<comment type="similarity">
    <text evidence="2">Belongs to the bacterial solute-binding protein 8 family.</text>
</comment>
<dbReference type="SUPFAM" id="SSF53807">
    <property type="entry name" value="Helical backbone' metal receptor"/>
    <property type="match status" value="1"/>
</dbReference>
<organism evidence="6 7">
    <name type="scientific">Actinomadura viridis</name>
    <dbReference type="NCBI Taxonomy" id="58110"/>
    <lineage>
        <taxon>Bacteria</taxon>
        <taxon>Bacillati</taxon>
        <taxon>Actinomycetota</taxon>
        <taxon>Actinomycetes</taxon>
        <taxon>Streptosporangiales</taxon>
        <taxon>Thermomonosporaceae</taxon>
        <taxon>Actinomadura</taxon>
    </lineage>
</organism>
<name>A0A931GI39_9ACTN</name>
<reference evidence="6" key="1">
    <citation type="submission" date="2020-11" db="EMBL/GenBank/DDBJ databases">
        <title>Sequencing the genomes of 1000 actinobacteria strains.</title>
        <authorList>
            <person name="Klenk H.-P."/>
        </authorList>
    </citation>
    <scope>NUCLEOTIDE SEQUENCE</scope>
    <source>
        <strain evidence="6">DSM 43175</strain>
    </source>
</reference>
<accession>A0A931GI39</accession>
<evidence type="ECO:0000313" key="7">
    <source>
        <dbReference type="Proteomes" id="UP000614047"/>
    </source>
</evidence>
<evidence type="ECO:0000256" key="3">
    <source>
        <dbReference type="ARBA" id="ARBA00022448"/>
    </source>
</evidence>
<keyword evidence="7" id="KW-1185">Reference proteome</keyword>
<dbReference type="Gene3D" id="3.40.50.1980">
    <property type="entry name" value="Nitrogenase molybdenum iron protein domain"/>
    <property type="match status" value="2"/>
</dbReference>
<dbReference type="GO" id="GO:0030288">
    <property type="term" value="C:outer membrane-bounded periplasmic space"/>
    <property type="evidence" value="ECO:0007669"/>
    <property type="project" value="TreeGrafter"/>
</dbReference>
<comment type="subcellular location">
    <subcellularLocation>
        <location evidence="1">Cell envelope</location>
    </subcellularLocation>
</comment>
<evidence type="ECO:0000313" key="6">
    <source>
        <dbReference type="EMBL" id="MBG6088143.1"/>
    </source>
</evidence>
<dbReference type="InterPro" id="IPR002491">
    <property type="entry name" value="ABC_transptr_periplasmic_BD"/>
</dbReference>
<feature type="domain" description="Fe/B12 periplasmic-binding" evidence="5">
    <location>
        <begin position="65"/>
        <end position="343"/>
    </location>
</feature>
<keyword evidence="4" id="KW-0732">Signal</keyword>
<gene>
    <name evidence="6" type="ORF">IW256_002256</name>
</gene>
<dbReference type="PANTHER" id="PTHR30532">
    <property type="entry name" value="IRON III DICITRATE-BINDING PERIPLASMIC PROTEIN"/>
    <property type="match status" value="1"/>
</dbReference>
<dbReference type="Proteomes" id="UP000614047">
    <property type="component" value="Unassembled WGS sequence"/>
</dbReference>
<evidence type="ECO:0000256" key="4">
    <source>
        <dbReference type="ARBA" id="ARBA00022729"/>
    </source>
</evidence>
<sequence length="343" mass="36200">MPQAPIPPLSTLSRRGLLAAGGAAALGALLGACGEDGGDTAAAEGGAWTFTDDRGERAALKAPPRRVVAYVGSAAALYDFGVTDRIVGVYGPAKRADGSPDPQVGEVPVDRLTIIGNAYGEFNIEKYAGLRPELLVDHVFVGKDLFYVPAESKDKIFALAPSLGISTGAVSLRRPIERYAALAAALGADLNAPKVTQAKARFEKAAEELRAAARARGGLKVLAASGSPDLFYASNPGKNTDLIFFKELGVDLIVPDKVSKEGYFEELSWENAGKYRADVILLDSRTQALQPKDLAAKPAWRDLPAVKAGQVVPWQPEPRFSYAGCAPILEDLAKTVRTAKKAG</sequence>
<comment type="caution">
    <text evidence="6">The sequence shown here is derived from an EMBL/GenBank/DDBJ whole genome shotgun (WGS) entry which is preliminary data.</text>
</comment>
<dbReference type="GO" id="GO:1901678">
    <property type="term" value="P:iron coordination entity transport"/>
    <property type="evidence" value="ECO:0007669"/>
    <property type="project" value="UniProtKB-ARBA"/>
</dbReference>
<dbReference type="EMBL" id="JADOUA010000001">
    <property type="protein sequence ID" value="MBG6088143.1"/>
    <property type="molecule type" value="Genomic_DNA"/>
</dbReference>
<proteinExistence type="inferred from homology"/>
<dbReference type="InterPro" id="IPR006311">
    <property type="entry name" value="TAT_signal"/>
</dbReference>
<evidence type="ECO:0000259" key="5">
    <source>
        <dbReference type="PROSITE" id="PS50983"/>
    </source>
</evidence>
<evidence type="ECO:0000256" key="2">
    <source>
        <dbReference type="ARBA" id="ARBA00008814"/>
    </source>
</evidence>
<evidence type="ECO:0000256" key="1">
    <source>
        <dbReference type="ARBA" id="ARBA00004196"/>
    </source>
</evidence>
<dbReference type="PROSITE" id="PS50983">
    <property type="entry name" value="FE_B12_PBP"/>
    <property type="match status" value="1"/>
</dbReference>
<dbReference type="PANTHER" id="PTHR30532:SF24">
    <property type="entry name" value="FERRIC ENTEROBACTIN-BINDING PERIPLASMIC PROTEIN FEPB"/>
    <property type="match status" value="1"/>
</dbReference>
<dbReference type="AlphaFoldDB" id="A0A931GI39"/>
<keyword evidence="3" id="KW-0813">Transport</keyword>
<protein>
    <submittedName>
        <fullName evidence="6">Iron complex transport system substrate-binding protein</fullName>
    </submittedName>
</protein>
<dbReference type="RefSeq" id="WP_197010904.1">
    <property type="nucleotide sequence ID" value="NZ_BAABES010000035.1"/>
</dbReference>
<dbReference type="PROSITE" id="PS51318">
    <property type="entry name" value="TAT"/>
    <property type="match status" value="1"/>
</dbReference>